<dbReference type="InterPro" id="IPR039793">
    <property type="entry name" value="UROS/Hem4"/>
</dbReference>
<keyword evidence="4 9" id="KW-0456">Lyase</keyword>
<evidence type="ECO:0000256" key="6">
    <source>
        <dbReference type="ARBA" id="ARBA00037589"/>
    </source>
</evidence>
<dbReference type="RefSeq" id="WP_189586098.1">
    <property type="nucleotide sequence ID" value="NZ_BMYV01000002.1"/>
</dbReference>
<dbReference type="SUPFAM" id="SSF69618">
    <property type="entry name" value="HemD-like"/>
    <property type="match status" value="1"/>
</dbReference>
<dbReference type="InterPro" id="IPR003754">
    <property type="entry name" value="4pyrrol_synth_uPrphyn_synth"/>
</dbReference>
<accession>A0A918KQT3</accession>
<evidence type="ECO:0000256" key="3">
    <source>
        <dbReference type="ARBA" id="ARBA00013109"/>
    </source>
</evidence>
<evidence type="ECO:0000256" key="9">
    <source>
        <dbReference type="RuleBase" id="RU366031"/>
    </source>
</evidence>
<dbReference type="PANTHER" id="PTHR38042:SF1">
    <property type="entry name" value="UROPORPHYRINOGEN-III SYNTHASE, CHLOROPLASTIC"/>
    <property type="match status" value="1"/>
</dbReference>
<evidence type="ECO:0000313" key="11">
    <source>
        <dbReference type="EMBL" id="GGX72396.1"/>
    </source>
</evidence>
<dbReference type="Gene3D" id="3.40.50.10090">
    <property type="match status" value="2"/>
</dbReference>
<evidence type="ECO:0000259" key="10">
    <source>
        <dbReference type="Pfam" id="PF02602"/>
    </source>
</evidence>
<keyword evidence="12" id="KW-1185">Reference proteome</keyword>
<comment type="pathway">
    <text evidence="1 9">Porphyrin-containing compound metabolism; protoporphyrin-IX biosynthesis; coproporphyrinogen-III from 5-aminolevulinate: step 3/4.</text>
</comment>
<feature type="domain" description="Tetrapyrrole biosynthesis uroporphyrinogen III synthase" evidence="10">
    <location>
        <begin position="18"/>
        <end position="209"/>
    </location>
</feature>
<dbReference type="Proteomes" id="UP000600865">
    <property type="component" value="Unassembled WGS sequence"/>
</dbReference>
<evidence type="ECO:0000256" key="5">
    <source>
        <dbReference type="ARBA" id="ARBA00023244"/>
    </source>
</evidence>
<comment type="similarity">
    <text evidence="2 9">Belongs to the uroporphyrinogen-III synthase family.</text>
</comment>
<evidence type="ECO:0000256" key="7">
    <source>
        <dbReference type="ARBA" id="ARBA00040167"/>
    </source>
</evidence>
<dbReference type="GO" id="GO:0004852">
    <property type="term" value="F:uroporphyrinogen-III synthase activity"/>
    <property type="evidence" value="ECO:0007669"/>
    <property type="project" value="UniProtKB-UniRule"/>
</dbReference>
<dbReference type="CDD" id="cd06578">
    <property type="entry name" value="HemD"/>
    <property type="match status" value="1"/>
</dbReference>
<evidence type="ECO:0000256" key="4">
    <source>
        <dbReference type="ARBA" id="ARBA00023239"/>
    </source>
</evidence>
<comment type="caution">
    <text evidence="11">The sequence shown here is derived from an EMBL/GenBank/DDBJ whole genome shotgun (WGS) entry which is preliminary data.</text>
</comment>
<comment type="catalytic activity">
    <reaction evidence="8 9">
        <text>hydroxymethylbilane = uroporphyrinogen III + H2O</text>
        <dbReference type="Rhea" id="RHEA:18965"/>
        <dbReference type="ChEBI" id="CHEBI:15377"/>
        <dbReference type="ChEBI" id="CHEBI:57308"/>
        <dbReference type="ChEBI" id="CHEBI:57845"/>
        <dbReference type="EC" id="4.2.1.75"/>
    </reaction>
</comment>
<evidence type="ECO:0000256" key="2">
    <source>
        <dbReference type="ARBA" id="ARBA00008133"/>
    </source>
</evidence>
<organism evidence="11 12">
    <name type="scientific">Litorimonas cladophorae</name>
    <dbReference type="NCBI Taxonomy" id="1220491"/>
    <lineage>
        <taxon>Bacteria</taxon>
        <taxon>Pseudomonadati</taxon>
        <taxon>Pseudomonadota</taxon>
        <taxon>Alphaproteobacteria</taxon>
        <taxon>Maricaulales</taxon>
        <taxon>Robiginitomaculaceae</taxon>
    </lineage>
</organism>
<protein>
    <recommendedName>
        <fullName evidence="7 9">Uroporphyrinogen-III synthase</fullName>
        <ecNumber evidence="3 9">4.2.1.75</ecNumber>
    </recommendedName>
</protein>
<keyword evidence="5 9" id="KW-0627">Porphyrin biosynthesis</keyword>
<dbReference type="GO" id="GO:0006782">
    <property type="term" value="P:protoporphyrinogen IX biosynthetic process"/>
    <property type="evidence" value="ECO:0007669"/>
    <property type="project" value="UniProtKB-UniRule"/>
</dbReference>
<dbReference type="EC" id="4.2.1.75" evidence="3 9"/>
<gene>
    <name evidence="11" type="ORF">GCM10011309_23410</name>
</gene>
<evidence type="ECO:0000256" key="8">
    <source>
        <dbReference type="ARBA" id="ARBA00048617"/>
    </source>
</evidence>
<dbReference type="EMBL" id="BMYV01000002">
    <property type="protein sequence ID" value="GGX72396.1"/>
    <property type="molecule type" value="Genomic_DNA"/>
</dbReference>
<comment type="function">
    <text evidence="6 9">Catalyzes cyclization of the linear tetrapyrrole, hydroxymethylbilane, to the macrocyclic uroporphyrinogen III.</text>
</comment>
<dbReference type="GO" id="GO:0006780">
    <property type="term" value="P:uroporphyrinogen III biosynthetic process"/>
    <property type="evidence" value="ECO:0007669"/>
    <property type="project" value="UniProtKB-UniRule"/>
</dbReference>
<dbReference type="Pfam" id="PF02602">
    <property type="entry name" value="HEM4"/>
    <property type="match status" value="1"/>
</dbReference>
<reference evidence="11 12" key="1">
    <citation type="journal article" date="2014" name="Int. J. Syst. Evol. Microbiol.">
        <title>Complete genome sequence of Corynebacterium casei LMG S-19264T (=DSM 44701T), isolated from a smear-ripened cheese.</title>
        <authorList>
            <consortium name="US DOE Joint Genome Institute (JGI-PGF)"/>
            <person name="Walter F."/>
            <person name="Albersmeier A."/>
            <person name="Kalinowski J."/>
            <person name="Ruckert C."/>
        </authorList>
    </citation>
    <scope>NUCLEOTIDE SEQUENCE [LARGE SCALE GENOMIC DNA]</scope>
    <source>
        <strain evidence="11 12">KCTC 23968</strain>
    </source>
</reference>
<dbReference type="AlphaFoldDB" id="A0A918KQT3"/>
<proteinExistence type="inferred from homology"/>
<evidence type="ECO:0000256" key="1">
    <source>
        <dbReference type="ARBA" id="ARBA00004772"/>
    </source>
</evidence>
<evidence type="ECO:0000313" key="12">
    <source>
        <dbReference type="Proteomes" id="UP000600865"/>
    </source>
</evidence>
<dbReference type="PANTHER" id="PTHR38042">
    <property type="entry name" value="UROPORPHYRINOGEN-III SYNTHASE, CHLOROPLASTIC"/>
    <property type="match status" value="1"/>
</dbReference>
<dbReference type="InterPro" id="IPR036108">
    <property type="entry name" value="4pyrrol_syn_uPrphyn_synt_sf"/>
</dbReference>
<sequence>MTKTVWITRTQPAADESAVAWRAAGFEPLVLPLLDVRAIKHAPLPESEIVIFTSKNGVDHFAGQGQRAVCVGDATAEKARAAGYRDVVSVNGISADITSWVRENIPVHQAVCHVSGWHIRGTICEDLRALGYPATRLKVYRSFPTNAWPEQRFDLVALYSPLAAQTFADLAKGRNLSDIQAVCISDATAQPLVKLDLKGCVIAAMPREDEQILAAQTTPCG</sequence>
<name>A0A918KQT3_9PROT</name>